<evidence type="ECO:0000256" key="1">
    <source>
        <dbReference type="SAM" id="MobiDB-lite"/>
    </source>
</evidence>
<proteinExistence type="predicted"/>
<protein>
    <submittedName>
        <fullName evidence="2">Unnamed protein product</fullName>
    </submittedName>
</protein>
<evidence type="ECO:0000313" key="2">
    <source>
        <dbReference type="EMBL" id="GMF55090.1"/>
    </source>
</evidence>
<reference evidence="2" key="1">
    <citation type="submission" date="2023-04" db="EMBL/GenBank/DDBJ databases">
        <title>Phytophthora fragariaefolia NBRC 109709.</title>
        <authorList>
            <person name="Ichikawa N."/>
            <person name="Sato H."/>
            <person name="Tonouchi N."/>
        </authorList>
    </citation>
    <scope>NUCLEOTIDE SEQUENCE</scope>
    <source>
        <strain evidence="2">NBRC 109709</strain>
    </source>
</reference>
<comment type="caution">
    <text evidence="2">The sequence shown here is derived from an EMBL/GenBank/DDBJ whole genome shotgun (WGS) entry which is preliminary data.</text>
</comment>
<organism evidence="2 3">
    <name type="scientific">Phytophthora fragariaefolia</name>
    <dbReference type="NCBI Taxonomy" id="1490495"/>
    <lineage>
        <taxon>Eukaryota</taxon>
        <taxon>Sar</taxon>
        <taxon>Stramenopiles</taxon>
        <taxon>Oomycota</taxon>
        <taxon>Peronosporomycetes</taxon>
        <taxon>Peronosporales</taxon>
        <taxon>Peronosporaceae</taxon>
        <taxon>Phytophthora</taxon>
    </lineage>
</organism>
<dbReference type="OrthoDB" id="129687at2759"/>
<keyword evidence="3" id="KW-1185">Reference proteome</keyword>
<sequence length="187" mass="21529">MSGFVVGVPATKKDRLTECYMRDGYDGLETLVFIKTLSDEDIQDRIEIINPKLSFRTERLVPRSAEALATVPELWDLLSRLDARRELASLLQHYPVEVLTRKHWKEDFLVSKRQLDQEVADPARDFKRAEKIHEQKEEALRSRLKVVTRERDDVFPHARSLKDQLKADSLNISTSNELPESTPDSGG</sequence>
<name>A0A9W7D707_9STRA</name>
<dbReference type="Proteomes" id="UP001165121">
    <property type="component" value="Unassembled WGS sequence"/>
</dbReference>
<feature type="compositionally biased region" description="Polar residues" evidence="1">
    <location>
        <begin position="170"/>
        <end position="187"/>
    </location>
</feature>
<dbReference type="AlphaFoldDB" id="A0A9W7D707"/>
<accession>A0A9W7D707</accession>
<gene>
    <name evidence="2" type="ORF">Pfra01_002311200</name>
</gene>
<feature type="region of interest" description="Disordered" evidence="1">
    <location>
        <begin position="166"/>
        <end position="187"/>
    </location>
</feature>
<evidence type="ECO:0000313" key="3">
    <source>
        <dbReference type="Proteomes" id="UP001165121"/>
    </source>
</evidence>
<dbReference type="EMBL" id="BSXT01003653">
    <property type="protein sequence ID" value="GMF55090.1"/>
    <property type="molecule type" value="Genomic_DNA"/>
</dbReference>